<dbReference type="Proteomes" id="UP000240883">
    <property type="component" value="Unassembled WGS sequence"/>
</dbReference>
<sequence length="207" mass="23202">MNSVAAQPAIFRLPIELRYEIYDQLCPNKPLCYPFPNSPITSIDHGGPPRALLLTCKALSDEVRTYYYGIATFRFLALGNAWSRGEHQSQGTMSAIKNARKVELMCMWNITDDRAASDPATWPWYMNGWLAAQVRLLHDEAENLKLVQISLRDASSGIPWDLKKPLLEPLLALKGKVAFSVGQIVAADEEEDGTKAHVKRFVSQLNN</sequence>
<reference evidence="1 2" key="1">
    <citation type="journal article" date="2018" name="Front. Microbiol.">
        <title>Genome-Wide Analysis of Corynespora cassiicola Leaf Fall Disease Putative Effectors.</title>
        <authorList>
            <person name="Lopez D."/>
            <person name="Ribeiro S."/>
            <person name="Label P."/>
            <person name="Fumanal B."/>
            <person name="Venisse J.S."/>
            <person name="Kohler A."/>
            <person name="de Oliveira R.R."/>
            <person name="Labutti K."/>
            <person name="Lipzen A."/>
            <person name="Lail K."/>
            <person name="Bauer D."/>
            <person name="Ohm R.A."/>
            <person name="Barry K.W."/>
            <person name="Spatafora J."/>
            <person name="Grigoriev I.V."/>
            <person name="Martin F.M."/>
            <person name="Pujade-Renaud V."/>
        </authorList>
    </citation>
    <scope>NUCLEOTIDE SEQUENCE [LARGE SCALE GENOMIC DNA]</scope>
    <source>
        <strain evidence="1 2">Philippines</strain>
    </source>
</reference>
<dbReference type="AlphaFoldDB" id="A0A2T2P6P1"/>
<protein>
    <submittedName>
        <fullName evidence="1">Uncharacterized protein</fullName>
    </submittedName>
</protein>
<organism evidence="1 2">
    <name type="scientific">Corynespora cassiicola Philippines</name>
    <dbReference type="NCBI Taxonomy" id="1448308"/>
    <lineage>
        <taxon>Eukaryota</taxon>
        <taxon>Fungi</taxon>
        <taxon>Dikarya</taxon>
        <taxon>Ascomycota</taxon>
        <taxon>Pezizomycotina</taxon>
        <taxon>Dothideomycetes</taxon>
        <taxon>Pleosporomycetidae</taxon>
        <taxon>Pleosporales</taxon>
        <taxon>Corynesporascaceae</taxon>
        <taxon>Corynespora</taxon>
    </lineage>
</organism>
<dbReference type="EMBL" id="KZ678129">
    <property type="protein sequence ID" value="PSN72998.1"/>
    <property type="molecule type" value="Genomic_DNA"/>
</dbReference>
<gene>
    <name evidence="1" type="ORF">BS50DRAFT_568593</name>
</gene>
<accession>A0A2T2P6P1</accession>
<name>A0A2T2P6P1_CORCC</name>
<evidence type="ECO:0000313" key="1">
    <source>
        <dbReference type="EMBL" id="PSN72998.1"/>
    </source>
</evidence>
<proteinExistence type="predicted"/>
<evidence type="ECO:0000313" key="2">
    <source>
        <dbReference type="Proteomes" id="UP000240883"/>
    </source>
</evidence>
<dbReference type="STRING" id="1448308.A0A2T2P6P1"/>
<dbReference type="OrthoDB" id="2951834at2759"/>
<keyword evidence="2" id="KW-1185">Reference proteome</keyword>